<evidence type="ECO:0000313" key="14">
    <source>
        <dbReference type="Proteomes" id="UP000801492"/>
    </source>
</evidence>
<dbReference type="GO" id="GO:0030424">
    <property type="term" value="C:axon"/>
    <property type="evidence" value="ECO:0007669"/>
    <property type="project" value="TreeGrafter"/>
</dbReference>
<accession>A0A8K0C580</accession>
<feature type="region of interest" description="Disordered" evidence="9">
    <location>
        <begin position="837"/>
        <end position="859"/>
    </location>
</feature>
<dbReference type="PROSITE" id="PS50853">
    <property type="entry name" value="FN3"/>
    <property type="match status" value="2"/>
</dbReference>
<keyword evidence="3" id="KW-0732">Signal</keyword>
<dbReference type="GO" id="GO:0005886">
    <property type="term" value="C:plasma membrane"/>
    <property type="evidence" value="ECO:0007669"/>
    <property type="project" value="TreeGrafter"/>
</dbReference>
<dbReference type="PANTHER" id="PTHR10075:SF100">
    <property type="entry name" value="FASCICLIN-2"/>
    <property type="match status" value="1"/>
</dbReference>
<feature type="domain" description="Fibronectin type-III" evidence="12">
    <location>
        <begin position="406"/>
        <end position="505"/>
    </location>
</feature>
<dbReference type="Pfam" id="PF00041">
    <property type="entry name" value="fn3"/>
    <property type="match status" value="2"/>
</dbReference>
<dbReference type="OrthoDB" id="428111at2759"/>
<evidence type="ECO:0000256" key="9">
    <source>
        <dbReference type="SAM" id="MobiDB-lite"/>
    </source>
</evidence>
<evidence type="ECO:0000256" key="2">
    <source>
        <dbReference type="ARBA" id="ARBA00022692"/>
    </source>
</evidence>
<dbReference type="InterPro" id="IPR013783">
    <property type="entry name" value="Ig-like_fold"/>
</dbReference>
<reference evidence="13" key="1">
    <citation type="submission" date="2019-08" db="EMBL/GenBank/DDBJ databases">
        <title>The genome of the North American firefly Photinus pyralis.</title>
        <authorList>
            <consortium name="Photinus pyralis genome working group"/>
            <person name="Fallon T.R."/>
            <person name="Sander Lower S.E."/>
            <person name="Weng J.-K."/>
        </authorList>
    </citation>
    <scope>NUCLEOTIDE SEQUENCE</scope>
    <source>
        <strain evidence="13">TRF0915ILg1</strain>
        <tissue evidence="13">Whole body</tissue>
    </source>
</reference>
<keyword evidence="14" id="KW-1185">Reference proteome</keyword>
<feature type="non-terminal residue" evidence="13">
    <location>
        <position position="1"/>
    </location>
</feature>
<gene>
    <name evidence="13" type="ORF">ILUMI_27430</name>
</gene>
<dbReference type="SMART" id="SM00409">
    <property type="entry name" value="IG"/>
    <property type="match status" value="4"/>
</dbReference>
<dbReference type="PROSITE" id="PS50835">
    <property type="entry name" value="IG_LIKE"/>
    <property type="match status" value="4"/>
</dbReference>
<comment type="caution">
    <text evidence="13">The sequence shown here is derived from an EMBL/GenBank/DDBJ whole genome shotgun (WGS) entry which is preliminary data.</text>
</comment>
<dbReference type="GO" id="GO:0070593">
    <property type="term" value="P:dendrite self-avoidance"/>
    <property type="evidence" value="ECO:0007669"/>
    <property type="project" value="TreeGrafter"/>
</dbReference>
<dbReference type="SUPFAM" id="SSF49265">
    <property type="entry name" value="Fibronectin type III"/>
    <property type="match status" value="2"/>
</dbReference>
<dbReference type="SMART" id="SM00060">
    <property type="entry name" value="FN3"/>
    <property type="match status" value="3"/>
</dbReference>
<dbReference type="EMBL" id="VTPC01091297">
    <property type="protein sequence ID" value="KAF2878736.1"/>
    <property type="molecule type" value="Genomic_DNA"/>
</dbReference>
<comment type="subcellular location">
    <subcellularLocation>
        <location evidence="1">Membrane</location>
        <topology evidence="1">Single-pass membrane protein</topology>
    </subcellularLocation>
</comment>
<dbReference type="FunFam" id="2.60.40.10:FF:000032">
    <property type="entry name" value="palladin isoform X1"/>
    <property type="match status" value="2"/>
</dbReference>
<evidence type="ECO:0000256" key="5">
    <source>
        <dbReference type="ARBA" id="ARBA00022989"/>
    </source>
</evidence>
<dbReference type="GO" id="GO:0007156">
    <property type="term" value="P:homophilic cell adhesion via plasma membrane adhesion molecules"/>
    <property type="evidence" value="ECO:0007669"/>
    <property type="project" value="TreeGrafter"/>
</dbReference>
<feature type="transmembrane region" description="Helical" evidence="10">
    <location>
        <begin position="750"/>
        <end position="772"/>
    </location>
</feature>
<feature type="domain" description="Ig-like" evidence="11">
    <location>
        <begin position="298"/>
        <end position="377"/>
    </location>
</feature>
<keyword evidence="4" id="KW-0677">Repeat</keyword>
<keyword evidence="8" id="KW-0393">Immunoglobulin domain</keyword>
<dbReference type="InterPro" id="IPR007110">
    <property type="entry name" value="Ig-like_dom"/>
</dbReference>
<dbReference type="SUPFAM" id="SSF48726">
    <property type="entry name" value="Immunoglobulin"/>
    <property type="match status" value="4"/>
</dbReference>
<proteinExistence type="predicted"/>
<evidence type="ECO:0000256" key="3">
    <source>
        <dbReference type="ARBA" id="ARBA00022729"/>
    </source>
</evidence>
<organism evidence="13 14">
    <name type="scientific">Ignelater luminosus</name>
    <name type="common">Cucubano</name>
    <name type="synonym">Pyrophorus luminosus</name>
    <dbReference type="NCBI Taxonomy" id="2038154"/>
    <lineage>
        <taxon>Eukaryota</taxon>
        <taxon>Metazoa</taxon>
        <taxon>Ecdysozoa</taxon>
        <taxon>Arthropoda</taxon>
        <taxon>Hexapoda</taxon>
        <taxon>Insecta</taxon>
        <taxon>Pterygota</taxon>
        <taxon>Neoptera</taxon>
        <taxon>Endopterygota</taxon>
        <taxon>Coleoptera</taxon>
        <taxon>Polyphaga</taxon>
        <taxon>Elateriformia</taxon>
        <taxon>Elateroidea</taxon>
        <taxon>Elateridae</taxon>
        <taxon>Agrypninae</taxon>
        <taxon>Pyrophorini</taxon>
        <taxon>Ignelater</taxon>
    </lineage>
</organism>
<keyword evidence="6 10" id="KW-0472">Membrane</keyword>
<feature type="domain" description="Fibronectin type-III" evidence="12">
    <location>
        <begin position="630"/>
        <end position="724"/>
    </location>
</feature>
<dbReference type="CDD" id="cd00063">
    <property type="entry name" value="FN3"/>
    <property type="match status" value="2"/>
</dbReference>
<dbReference type="Proteomes" id="UP000801492">
    <property type="component" value="Unassembled WGS sequence"/>
</dbReference>
<evidence type="ECO:0000256" key="8">
    <source>
        <dbReference type="ARBA" id="ARBA00023319"/>
    </source>
</evidence>
<feature type="domain" description="Ig-like" evidence="11">
    <location>
        <begin position="102"/>
        <end position="188"/>
    </location>
</feature>
<dbReference type="SMART" id="SM00408">
    <property type="entry name" value="IGc2"/>
    <property type="match status" value="4"/>
</dbReference>
<keyword evidence="2 10" id="KW-0812">Transmembrane</keyword>
<evidence type="ECO:0000256" key="7">
    <source>
        <dbReference type="ARBA" id="ARBA00023157"/>
    </source>
</evidence>
<dbReference type="InterPro" id="IPR003961">
    <property type="entry name" value="FN3_dom"/>
</dbReference>
<dbReference type="InterPro" id="IPR036179">
    <property type="entry name" value="Ig-like_dom_sf"/>
</dbReference>
<evidence type="ECO:0000256" key="10">
    <source>
        <dbReference type="SAM" id="Phobius"/>
    </source>
</evidence>
<dbReference type="AlphaFoldDB" id="A0A8K0C580"/>
<dbReference type="PANTHER" id="PTHR10075">
    <property type="entry name" value="BASIGIN RELATED"/>
    <property type="match status" value="1"/>
</dbReference>
<evidence type="ECO:0000256" key="6">
    <source>
        <dbReference type="ARBA" id="ARBA00023136"/>
    </source>
</evidence>
<feature type="domain" description="Ig-like" evidence="11">
    <location>
        <begin position="193"/>
        <end position="290"/>
    </location>
</feature>
<dbReference type="InterPro" id="IPR003598">
    <property type="entry name" value="Ig_sub2"/>
</dbReference>
<dbReference type="InterPro" id="IPR003599">
    <property type="entry name" value="Ig_sub"/>
</dbReference>
<keyword evidence="7" id="KW-1015">Disulfide bond</keyword>
<feature type="compositionally biased region" description="Polar residues" evidence="9">
    <location>
        <begin position="837"/>
        <end position="858"/>
    </location>
</feature>
<feature type="region of interest" description="Disordered" evidence="9">
    <location>
        <begin position="1002"/>
        <end position="1065"/>
    </location>
</feature>
<dbReference type="Pfam" id="PF07679">
    <property type="entry name" value="I-set"/>
    <property type="match status" value="4"/>
</dbReference>
<protein>
    <submittedName>
        <fullName evidence="13">Uncharacterized protein</fullName>
    </submittedName>
</protein>
<feature type="domain" description="Ig-like" evidence="11">
    <location>
        <begin position="6"/>
        <end position="94"/>
    </location>
</feature>
<evidence type="ECO:0000256" key="1">
    <source>
        <dbReference type="ARBA" id="ARBA00004167"/>
    </source>
</evidence>
<dbReference type="InterPro" id="IPR036116">
    <property type="entry name" value="FN3_sf"/>
</dbReference>
<dbReference type="Gene3D" id="2.60.40.10">
    <property type="entry name" value="Immunoglobulins"/>
    <property type="match status" value="7"/>
</dbReference>
<evidence type="ECO:0000256" key="4">
    <source>
        <dbReference type="ARBA" id="ARBA00022737"/>
    </source>
</evidence>
<name>A0A8K0C580_IGNLU</name>
<sequence>SFSFFPVLRDEFRLEPQSTRVAAGEDALLECGPPRGTPEPQVTWRKDGHTLELDKRLRLVDGSSLAVTDARPSDDGRYQCVARNTAGVRESAVAVLKVHVKPFLIRPPEDVTSLVGSTVEFACGVGGDPLPDVLWRRNAPGGTMPLGRVRVLEDRSLRLERITLQDQGRYTCEADNPAGALTASATLTVHAVPSFNTKPLAQTAETGQKVSFQCNAQGNPRPFVFWSFEGDRSLIFPGTPSGNFEAFASSDGHSTLILRNAQVQNSGTVIVCSAVNAAGSASARTRLTVTSKEDRPPPVIIRGPVNQSLPIHSVATLTCDATGNPEPVIDWYKEDVPVQANEKIRMSKPGRLEISHLQKEDSGMYTCVASSKGGKATWSGHLLVENPKNPNINFFKAPDAVMLPGPPSRPHALNQSEGSVTITWAQNNKIGSSSLLGYQIELFGREEGVTPTWTIVGRRVPGPTFTQHLLTPGVAYTFLVRAENAHGLGPPSQLSEPVFVGTDSTLNWGNPEVTELSEARASLISGNIVQLTEAIPVLSTAVKLVWEILDAQYVEGLYIYYVPIDGAPDLPKSYGMLTVLHTGGSSAFTVNNLAKWARYEFFLVPFYKTVEGTPSNSRIIRTLEDVPSESPSHMEALLLNSTAVYLKWKSPPAVALNGELQGYRVEVKANKSDSPLDTVTVGTAPTLLLGNLTAGVSYSVRVAATTRAGIGPFSVPAMLRLDPASRISDQHHQRPIGAEMQPGEFITETWFMALLISMVTVMVLLFAAMLLVRRRQMLAKKALPASRSNGGVLTTPLAMKQEAPLWLDKEVLPEYASTTLPEYAKLNAQDYSREYNSLNGQPNNLGHHNNVNIHSNPLHQIDYNSRPERLNCNSDKSYSKNFKSFSDLSRHYDKNIKDYSNMQVQDYASPNLGPENGRSSQIADYAEVDNSLAAQHSGATSPAPYATTTLVTGSRRIANSLGWNQKRTSPSPEEPIYPAINGGYYNRSVYSDSYFPTTHTLRRNKKDRKANSGNPPDLVSPSQPVYARVGPPGTTWRGGAPSLSSFIPQKQMYHASTRSEPGNML</sequence>
<dbReference type="GO" id="GO:0007411">
    <property type="term" value="P:axon guidance"/>
    <property type="evidence" value="ECO:0007669"/>
    <property type="project" value="TreeGrafter"/>
</dbReference>
<evidence type="ECO:0000259" key="12">
    <source>
        <dbReference type="PROSITE" id="PS50853"/>
    </source>
</evidence>
<keyword evidence="5 10" id="KW-1133">Transmembrane helix</keyword>
<dbReference type="FunFam" id="2.60.40.10:FF:000008">
    <property type="entry name" value="roundabout homolog 2 isoform X2"/>
    <property type="match status" value="1"/>
</dbReference>
<dbReference type="FunFam" id="2.60.40.10:FF:001167">
    <property type="entry name" value="Roundabout 2, isoform B"/>
    <property type="match status" value="1"/>
</dbReference>
<feature type="compositionally biased region" description="Polar residues" evidence="9">
    <location>
        <begin position="1042"/>
        <end position="1065"/>
    </location>
</feature>
<evidence type="ECO:0000259" key="11">
    <source>
        <dbReference type="PROSITE" id="PS50835"/>
    </source>
</evidence>
<evidence type="ECO:0000313" key="13">
    <source>
        <dbReference type="EMBL" id="KAF2878736.1"/>
    </source>
</evidence>
<dbReference type="InterPro" id="IPR013098">
    <property type="entry name" value="Ig_I-set"/>
</dbReference>
<dbReference type="FunFam" id="2.60.40.10:FF:000948">
    <property type="entry name" value="Roundabout 1"/>
    <property type="match status" value="1"/>
</dbReference>
<dbReference type="FunFam" id="2.60.40.10:FF:000028">
    <property type="entry name" value="Neuronal cell adhesion molecule"/>
    <property type="match status" value="1"/>
</dbReference>
<dbReference type="GO" id="GO:0098632">
    <property type="term" value="F:cell-cell adhesion mediator activity"/>
    <property type="evidence" value="ECO:0007669"/>
    <property type="project" value="TreeGrafter"/>
</dbReference>